<evidence type="ECO:0000256" key="5">
    <source>
        <dbReference type="ARBA" id="ARBA00023267"/>
    </source>
</evidence>
<comment type="caution">
    <text evidence="9">The sequence shown here is derived from an EMBL/GenBank/DDBJ whole genome shotgun (WGS) entry which is preliminary data.</text>
</comment>
<dbReference type="RefSeq" id="WP_132624140.1">
    <property type="nucleotide sequence ID" value="NZ_SMKV01000018.1"/>
</dbReference>
<evidence type="ECO:0000256" key="4">
    <source>
        <dbReference type="ARBA" id="ARBA00022840"/>
    </source>
</evidence>
<evidence type="ECO:0000259" key="8">
    <source>
        <dbReference type="PROSITE" id="PS50979"/>
    </source>
</evidence>
<dbReference type="InterPro" id="IPR005481">
    <property type="entry name" value="BC-like_N"/>
</dbReference>
<dbReference type="FunFam" id="3.40.50.20:FF:000010">
    <property type="entry name" value="Propionyl-CoA carboxylase subunit alpha"/>
    <property type="match status" value="1"/>
</dbReference>
<dbReference type="InterPro" id="IPR016185">
    <property type="entry name" value="PreATP-grasp_dom_sf"/>
</dbReference>
<evidence type="ECO:0000313" key="9">
    <source>
        <dbReference type="EMBL" id="TDC91488.1"/>
    </source>
</evidence>
<dbReference type="EC" id="6.3.4.14" evidence="1"/>
<dbReference type="SUPFAM" id="SSF52440">
    <property type="entry name" value="PreATP-grasp domain"/>
    <property type="match status" value="1"/>
</dbReference>
<accession>A0A4R4UHZ7</accession>
<dbReference type="PROSITE" id="PS00866">
    <property type="entry name" value="CPSASE_1"/>
    <property type="match status" value="1"/>
</dbReference>
<dbReference type="SUPFAM" id="SSF51246">
    <property type="entry name" value="Rudiment single hybrid motif"/>
    <property type="match status" value="1"/>
</dbReference>
<dbReference type="Pfam" id="PF02785">
    <property type="entry name" value="Biotin_carb_C"/>
    <property type="match status" value="1"/>
</dbReference>
<protein>
    <recommendedName>
        <fullName evidence="1">biotin carboxylase</fullName>
        <ecNumber evidence="1">6.3.4.14</ecNumber>
    </recommendedName>
</protein>
<dbReference type="Proteomes" id="UP000294744">
    <property type="component" value="Unassembled WGS sequence"/>
</dbReference>
<keyword evidence="10" id="KW-1185">Reference proteome</keyword>
<evidence type="ECO:0000259" key="7">
    <source>
        <dbReference type="PROSITE" id="PS50975"/>
    </source>
</evidence>
<dbReference type="SUPFAM" id="SSF56059">
    <property type="entry name" value="Glutathione synthetase ATP-binding domain-like"/>
    <property type="match status" value="1"/>
</dbReference>
<dbReference type="InterPro" id="IPR011054">
    <property type="entry name" value="Rudment_hybrid_motif"/>
</dbReference>
<dbReference type="GO" id="GO:0046872">
    <property type="term" value="F:metal ion binding"/>
    <property type="evidence" value="ECO:0007669"/>
    <property type="project" value="InterPro"/>
</dbReference>
<dbReference type="PROSITE" id="PS50979">
    <property type="entry name" value="BC"/>
    <property type="match status" value="1"/>
</dbReference>
<dbReference type="Gene3D" id="3.30.470.20">
    <property type="entry name" value="ATP-grasp fold, B domain"/>
    <property type="match status" value="1"/>
</dbReference>
<dbReference type="AlphaFoldDB" id="A0A4R4UHZ7"/>
<dbReference type="GO" id="GO:0005524">
    <property type="term" value="F:ATP binding"/>
    <property type="evidence" value="ECO:0007669"/>
    <property type="project" value="UniProtKB-UniRule"/>
</dbReference>
<dbReference type="PROSITE" id="PS50975">
    <property type="entry name" value="ATP_GRASP"/>
    <property type="match status" value="1"/>
</dbReference>
<dbReference type="NCBIfam" id="NF006367">
    <property type="entry name" value="PRK08591.1"/>
    <property type="match status" value="1"/>
</dbReference>
<dbReference type="SMART" id="SM00878">
    <property type="entry name" value="Biotin_carb_C"/>
    <property type="match status" value="1"/>
</dbReference>
<dbReference type="GO" id="GO:0004075">
    <property type="term" value="F:biotin carboxylase activity"/>
    <property type="evidence" value="ECO:0007669"/>
    <property type="project" value="UniProtKB-EC"/>
</dbReference>
<dbReference type="PROSITE" id="PS00867">
    <property type="entry name" value="CPSASE_2"/>
    <property type="match status" value="1"/>
</dbReference>
<dbReference type="InterPro" id="IPR005482">
    <property type="entry name" value="Biotin_COase_C"/>
</dbReference>
<keyword evidence="5" id="KW-0092">Biotin</keyword>
<evidence type="ECO:0000313" key="10">
    <source>
        <dbReference type="Proteomes" id="UP000294744"/>
    </source>
</evidence>
<feature type="domain" description="Biotin carboxylation" evidence="8">
    <location>
        <begin position="3"/>
        <end position="447"/>
    </location>
</feature>
<proteinExistence type="predicted"/>
<dbReference type="Pfam" id="PF02786">
    <property type="entry name" value="CPSase_L_D2"/>
    <property type="match status" value="1"/>
</dbReference>
<keyword evidence="3 6" id="KW-0547">Nucleotide-binding</keyword>
<sequence>MSGLRRVMVANRGEIAVRVIRACHVAGVEAVAVYSDADEHSKWVRMADDAVHIGRSAAQKSYLDPDALLKAARATEVDAVHPGYGFLSESGAFARAIEEAGLVFIGPRQAVLEQMGDKAAARSAAASAGVPVVPGTDPISDPADVPRLAAEIGFPLLLKAAAGGGGRGIRPVDDLEGLLDALPAAQAEARSAFGDPAVYLERAVANARHVEVQVLADDHGNVVHLFERDCSVQRRRQKLIEEAPAPGLPEETRQAITASAVRLAEHVGYRGAGTVEYLVDGDGNFYFIEMNARVQVEHPITEAITGVDIVAEQLRIAGGEALSMDQASIERRGAAVELRINAEDPERDFAPTPGEITVLRLPGGPGVRVDTGISQGDRISPFYDSLIAKIICWGEDRDQAYARARQALTEFHVEGVASTATLHRELTNDPELAAGPVHTMWLEHHLNTGQ</sequence>
<organism evidence="9 10">
    <name type="scientific">Saccharopolyspora aridisoli</name>
    <dbReference type="NCBI Taxonomy" id="2530385"/>
    <lineage>
        <taxon>Bacteria</taxon>
        <taxon>Bacillati</taxon>
        <taxon>Actinomycetota</taxon>
        <taxon>Actinomycetes</taxon>
        <taxon>Pseudonocardiales</taxon>
        <taxon>Pseudonocardiaceae</taxon>
        <taxon>Saccharopolyspora</taxon>
    </lineage>
</organism>
<dbReference type="InterPro" id="IPR005479">
    <property type="entry name" value="CPAse_ATP-bd"/>
</dbReference>
<dbReference type="InterPro" id="IPR011761">
    <property type="entry name" value="ATP-grasp"/>
</dbReference>
<keyword evidence="4 6" id="KW-0067">ATP-binding</keyword>
<dbReference type="PANTHER" id="PTHR18866:SF33">
    <property type="entry name" value="METHYLCROTONOYL-COA CARBOXYLASE SUBUNIT ALPHA, MITOCHONDRIAL-RELATED"/>
    <property type="match status" value="1"/>
</dbReference>
<evidence type="ECO:0000256" key="6">
    <source>
        <dbReference type="PROSITE-ProRule" id="PRU00409"/>
    </source>
</evidence>
<dbReference type="OrthoDB" id="9760256at2"/>
<keyword evidence="2" id="KW-0436">Ligase</keyword>
<dbReference type="InterPro" id="IPR011764">
    <property type="entry name" value="Biotin_carboxylation_dom"/>
</dbReference>
<name>A0A4R4UHZ7_9PSEU</name>
<evidence type="ECO:0000256" key="2">
    <source>
        <dbReference type="ARBA" id="ARBA00022598"/>
    </source>
</evidence>
<evidence type="ECO:0000256" key="1">
    <source>
        <dbReference type="ARBA" id="ARBA00013263"/>
    </source>
</evidence>
<feature type="domain" description="ATP-grasp" evidence="7">
    <location>
        <begin position="122"/>
        <end position="318"/>
    </location>
</feature>
<evidence type="ECO:0000256" key="3">
    <source>
        <dbReference type="ARBA" id="ARBA00022741"/>
    </source>
</evidence>
<dbReference type="InterPro" id="IPR050856">
    <property type="entry name" value="Biotin_carboxylase_complex"/>
</dbReference>
<dbReference type="Pfam" id="PF00289">
    <property type="entry name" value="Biotin_carb_N"/>
    <property type="match status" value="1"/>
</dbReference>
<gene>
    <name evidence="9" type="ORF">E1161_16260</name>
</gene>
<dbReference type="PANTHER" id="PTHR18866">
    <property type="entry name" value="CARBOXYLASE:PYRUVATE/ACETYL-COA/PROPIONYL-COA CARBOXYLASE"/>
    <property type="match status" value="1"/>
</dbReference>
<dbReference type="EMBL" id="SMKV01000018">
    <property type="protein sequence ID" value="TDC91488.1"/>
    <property type="molecule type" value="Genomic_DNA"/>
</dbReference>
<reference evidence="9 10" key="1">
    <citation type="submission" date="2019-03" db="EMBL/GenBank/DDBJ databases">
        <title>Draft genome sequences of novel Actinobacteria.</title>
        <authorList>
            <person name="Sahin N."/>
            <person name="Ay H."/>
            <person name="Saygin H."/>
        </authorList>
    </citation>
    <scope>NUCLEOTIDE SEQUENCE [LARGE SCALE GENOMIC DNA]</scope>
    <source>
        <strain evidence="9 10">16K404</strain>
    </source>
</reference>